<sequence>MKLSFGCLSGLTHEGESIVLRLPLKCVIPGKTDTQR</sequence>
<dbReference type="AlphaFoldDB" id="A0A655VRF6"/>
<dbReference type="Proteomes" id="UP000044806">
    <property type="component" value="Unassembled WGS sequence"/>
</dbReference>
<name>A0A655VRF6_VIBCL</name>
<evidence type="ECO:0000313" key="1">
    <source>
        <dbReference type="EMBL" id="CSA79122.1"/>
    </source>
</evidence>
<dbReference type="EMBL" id="CWOW01000012">
    <property type="protein sequence ID" value="CSA79122.1"/>
    <property type="molecule type" value="Genomic_DNA"/>
</dbReference>
<evidence type="ECO:0000313" key="2">
    <source>
        <dbReference type="Proteomes" id="UP000044806"/>
    </source>
</evidence>
<gene>
    <name evidence="1" type="ORF">ERS013165_02432</name>
</gene>
<organism evidence="1 2">
    <name type="scientific">Vibrio cholerae</name>
    <dbReference type="NCBI Taxonomy" id="666"/>
    <lineage>
        <taxon>Bacteria</taxon>
        <taxon>Pseudomonadati</taxon>
        <taxon>Pseudomonadota</taxon>
        <taxon>Gammaproteobacteria</taxon>
        <taxon>Vibrionales</taxon>
        <taxon>Vibrionaceae</taxon>
        <taxon>Vibrio</taxon>
    </lineage>
</organism>
<reference evidence="1 2" key="1">
    <citation type="submission" date="2015-07" db="EMBL/GenBank/DDBJ databases">
        <authorList>
            <consortium name="Pathogen Informatics"/>
        </authorList>
    </citation>
    <scope>NUCLEOTIDE SEQUENCE [LARGE SCALE GENOMIC DNA]</scope>
    <source>
        <strain evidence="1 2">A51</strain>
    </source>
</reference>
<proteinExistence type="predicted"/>
<protein>
    <submittedName>
        <fullName evidence="1">Uncharacterized protein</fullName>
    </submittedName>
</protein>
<accession>A0A655VRF6</accession>